<gene>
    <name evidence="2" type="ORF">A3A60_03555</name>
</gene>
<accession>A0A1F5I419</accession>
<dbReference type="Pfam" id="PF21814">
    <property type="entry name" value="DUF6883"/>
    <property type="match status" value="1"/>
</dbReference>
<dbReference type="AlphaFoldDB" id="A0A1F5I419"/>
<organism evidence="2 3">
    <name type="scientific">Candidatus Curtissbacteria bacterium RIFCSPLOWO2_01_FULL_42_26</name>
    <dbReference type="NCBI Taxonomy" id="1797729"/>
    <lineage>
        <taxon>Bacteria</taxon>
        <taxon>Candidatus Curtissiibacteriota</taxon>
    </lineage>
</organism>
<dbReference type="EMBL" id="MFBS01000003">
    <property type="protein sequence ID" value="OGE11157.1"/>
    <property type="molecule type" value="Genomic_DNA"/>
</dbReference>
<name>A0A1F5I419_9BACT</name>
<evidence type="ECO:0000313" key="2">
    <source>
        <dbReference type="EMBL" id="OGE11157.1"/>
    </source>
</evidence>
<dbReference type="Proteomes" id="UP000179227">
    <property type="component" value="Unassembled WGS sequence"/>
</dbReference>
<evidence type="ECO:0000313" key="3">
    <source>
        <dbReference type="Proteomes" id="UP000179227"/>
    </source>
</evidence>
<dbReference type="STRING" id="1797729.A3A60_03555"/>
<feature type="domain" description="DUF6883" evidence="1">
    <location>
        <begin position="2"/>
        <end position="109"/>
    </location>
</feature>
<dbReference type="InterPro" id="IPR049250">
    <property type="entry name" value="DUF6883"/>
</dbReference>
<reference evidence="2 3" key="1">
    <citation type="journal article" date="2016" name="Nat. Commun.">
        <title>Thousands of microbial genomes shed light on interconnected biogeochemical processes in an aquifer system.</title>
        <authorList>
            <person name="Anantharaman K."/>
            <person name="Brown C.T."/>
            <person name="Hug L.A."/>
            <person name="Sharon I."/>
            <person name="Castelle C.J."/>
            <person name="Probst A.J."/>
            <person name="Thomas B.C."/>
            <person name="Singh A."/>
            <person name="Wilkins M.J."/>
            <person name="Karaoz U."/>
            <person name="Brodie E.L."/>
            <person name="Williams K.H."/>
            <person name="Hubbard S.S."/>
            <person name="Banfield J.F."/>
        </authorList>
    </citation>
    <scope>NUCLEOTIDE SEQUENCE [LARGE SCALE GENOMIC DNA]</scope>
</reference>
<protein>
    <recommendedName>
        <fullName evidence="1">DUF6883 domain-containing protein</fullName>
    </recommendedName>
</protein>
<comment type="caution">
    <text evidence="2">The sequence shown here is derived from an EMBL/GenBank/DDBJ whole genome shotgun (WGS) entry which is preliminary data.</text>
</comment>
<proteinExistence type="predicted"/>
<sequence length="110" mass="12270">MKLPNRDKAIISTNKLVTYLLSETHPVGSTKARFFRGLGFNETNIDKLENALLKMVRSNNVNKERNFKFGTNYAINGAIETPSGKTVTITSVWFVKTVGSRPSFVTAYPV</sequence>
<evidence type="ECO:0000259" key="1">
    <source>
        <dbReference type="Pfam" id="PF21814"/>
    </source>
</evidence>